<dbReference type="GO" id="GO:0009443">
    <property type="term" value="P:pyridoxal 5'-phosphate salvage"/>
    <property type="evidence" value="ECO:0007669"/>
    <property type="project" value="InterPro"/>
</dbReference>
<dbReference type="InterPro" id="IPR004625">
    <property type="entry name" value="PyrdxlKinase"/>
</dbReference>
<dbReference type="Gene3D" id="3.40.1190.20">
    <property type="match status" value="1"/>
</dbReference>
<dbReference type="EMBL" id="QZEW01000154">
    <property type="protein sequence ID" value="RJL01869.1"/>
    <property type="molecule type" value="Genomic_DNA"/>
</dbReference>
<dbReference type="PANTHER" id="PTHR10534:SF2">
    <property type="entry name" value="PYRIDOXAL KINASE"/>
    <property type="match status" value="1"/>
</dbReference>
<dbReference type="CDD" id="cd01173">
    <property type="entry name" value="pyridoxal_pyridoxamine_kinase"/>
    <property type="match status" value="1"/>
</dbReference>
<dbReference type="PANTHER" id="PTHR10534">
    <property type="entry name" value="PYRIDOXAL KINASE"/>
    <property type="match status" value="1"/>
</dbReference>
<dbReference type="RefSeq" id="WP_119900929.1">
    <property type="nucleotide sequence ID" value="NZ_QZEW01000154.1"/>
</dbReference>
<evidence type="ECO:0000256" key="5">
    <source>
        <dbReference type="ARBA" id="ARBA00022840"/>
    </source>
</evidence>
<dbReference type="GO" id="GO:0005829">
    <property type="term" value="C:cytosol"/>
    <property type="evidence" value="ECO:0007669"/>
    <property type="project" value="TreeGrafter"/>
</dbReference>
<dbReference type="GO" id="GO:0008478">
    <property type="term" value="F:pyridoxal kinase activity"/>
    <property type="evidence" value="ECO:0007669"/>
    <property type="project" value="UniProtKB-EC"/>
</dbReference>
<protein>
    <recommendedName>
        <fullName evidence="1">pyridoxal kinase</fullName>
        <ecNumber evidence="1">2.7.1.35</ecNumber>
    </recommendedName>
</protein>
<dbReference type="OrthoDB" id="9800808at2"/>
<evidence type="ECO:0000256" key="3">
    <source>
        <dbReference type="ARBA" id="ARBA00022741"/>
    </source>
</evidence>
<evidence type="ECO:0000259" key="6">
    <source>
        <dbReference type="Pfam" id="PF08543"/>
    </source>
</evidence>
<dbReference type="InterPro" id="IPR029056">
    <property type="entry name" value="Ribokinase-like"/>
</dbReference>
<evidence type="ECO:0000256" key="1">
    <source>
        <dbReference type="ARBA" id="ARBA00012104"/>
    </source>
</evidence>
<keyword evidence="8" id="KW-1185">Reference proteome</keyword>
<dbReference type="GO" id="GO:0005524">
    <property type="term" value="F:ATP binding"/>
    <property type="evidence" value="ECO:0007669"/>
    <property type="project" value="UniProtKB-KW"/>
</dbReference>
<dbReference type="Proteomes" id="UP000283587">
    <property type="component" value="Unassembled WGS sequence"/>
</dbReference>
<keyword evidence="5" id="KW-0067">ATP-binding</keyword>
<keyword evidence="4 7" id="KW-0418">Kinase</keyword>
<proteinExistence type="predicted"/>
<evidence type="ECO:0000313" key="7">
    <source>
        <dbReference type="EMBL" id="RJL01869.1"/>
    </source>
</evidence>
<feature type="domain" description="Pyridoxamine kinase/Phosphomethylpyrimidine kinase" evidence="6">
    <location>
        <begin position="79"/>
        <end position="258"/>
    </location>
</feature>
<dbReference type="SUPFAM" id="SSF53613">
    <property type="entry name" value="Ribokinase-like"/>
    <property type="match status" value="1"/>
</dbReference>
<sequence>MVISIQSQVVLGHVGNSAALFPMQAAGLEVAAIPTVIFSNTPDYPTLRGRALPGDFFADLLRGAEERELPRRARFVLSGYIGSVEVAELTADFIARAKAANPGLVYLCDPVLGDAGPGLYVPEAIADVMRDRLLPLADIATPNPFELGWLTGTPIRTAADLHRAAAALRMAPGARLIATGCALEDTAPGVIESVILGPDGLSRHPVRHLPIALPGTGDLFTGIVTAGLGRGLDLPRAVELAQDLTARALAHARELGAREVMLTDPAFREDLLRLGQERAPA</sequence>
<evidence type="ECO:0000313" key="8">
    <source>
        <dbReference type="Proteomes" id="UP000283587"/>
    </source>
</evidence>
<reference evidence="8" key="1">
    <citation type="submission" date="2018-09" db="EMBL/GenBank/DDBJ databases">
        <title>Paracoccus onubensis nov. sp. a moderate halophilic bacterium isolated from Gruta de las Maravillas (Aracena, Spain).</title>
        <authorList>
            <person name="Jurado V."/>
            <person name="Gutierrez-Patricio S."/>
            <person name="Gonzalez-Pimentel J.L."/>
            <person name="Miller A.Z."/>
            <person name="Laiz L."/>
            <person name="Saiz-Jimenez C."/>
        </authorList>
    </citation>
    <scope>NUCLEOTIDE SEQUENCE [LARGE SCALE GENOMIC DNA]</scope>
    <source>
        <strain evidence="8">DSM 26381</strain>
    </source>
</reference>
<keyword evidence="2 7" id="KW-0808">Transferase</keyword>
<accession>A0A418ZTL5</accession>
<dbReference type="InterPro" id="IPR013749">
    <property type="entry name" value="PM/HMP-P_kinase-1"/>
</dbReference>
<dbReference type="EC" id="2.7.1.35" evidence="1"/>
<organism evidence="7 8">
    <name type="scientific">Paracoccus siganidrum</name>
    <dbReference type="NCBI Taxonomy" id="1276757"/>
    <lineage>
        <taxon>Bacteria</taxon>
        <taxon>Pseudomonadati</taxon>
        <taxon>Pseudomonadota</taxon>
        <taxon>Alphaproteobacteria</taxon>
        <taxon>Rhodobacterales</taxon>
        <taxon>Paracoccaceae</taxon>
        <taxon>Paracoccus</taxon>
    </lineage>
</organism>
<dbReference type="Pfam" id="PF08543">
    <property type="entry name" value="Phos_pyr_kin"/>
    <property type="match status" value="1"/>
</dbReference>
<dbReference type="NCBIfam" id="TIGR00687">
    <property type="entry name" value="pyridox_kin"/>
    <property type="match status" value="1"/>
</dbReference>
<comment type="caution">
    <text evidence="7">The sequence shown here is derived from an EMBL/GenBank/DDBJ whole genome shotgun (WGS) entry which is preliminary data.</text>
</comment>
<evidence type="ECO:0000256" key="2">
    <source>
        <dbReference type="ARBA" id="ARBA00022679"/>
    </source>
</evidence>
<dbReference type="AlphaFoldDB" id="A0A418ZTL5"/>
<gene>
    <name evidence="7" type="ORF">D3P05_22100</name>
</gene>
<name>A0A418ZTL5_9RHOB</name>
<keyword evidence="3" id="KW-0547">Nucleotide-binding</keyword>
<evidence type="ECO:0000256" key="4">
    <source>
        <dbReference type="ARBA" id="ARBA00022777"/>
    </source>
</evidence>